<dbReference type="CDD" id="cd07938">
    <property type="entry name" value="DRE_TIM_HMGL"/>
    <property type="match status" value="1"/>
</dbReference>
<dbReference type="PANTHER" id="PTHR42738">
    <property type="entry name" value="HYDROXYMETHYLGLUTARYL-COA LYASE"/>
    <property type="match status" value="1"/>
</dbReference>
<evidence type="ECO:0000256" key="2">
    <source>
        <dbReference type="ARBA" id="ARBA00009405"/>
    </source>
</evidence>
<feature type="domain" description="Pyruvate carboxyltransferase" evidence="7">
    <location>
        <begin position="35"/>
        <end position="302"/>
    </location>
</feature>
<dbReference type="NCBIfam" id="NF004283">
    <property type="entry name" value="PRK05692.1"/>
    <property type="match status" value="1"/>
</dbReference>
<evidence type="ECO:0000313" key="9">
    <source>
        <dbReference type="Proteomes" id="UP000318582"/>
    </source>
</evidence>
<keyword evidence="5 8" id="KW-0456">Lyase</keyword>
<dbReference type="Gene3D" id="3.20.20.70">
    <property type="entry name" value="Aldolase class I"/>
    <property type="match status" value="1"/>
</dbReference>
<proteinExistence type="inferred from homology"/>
<comment type="pathway">
    <text evidence="1">Metabolic intermediate metabolism; (S)-3-hydroxy-3-methylglutaryl-CoA degradation; acetoacetate from (S)-3-hydroxy-3-methylglutaryl-CoA: step 1/1.</text>
</comment>
<dbReference type="EC" id="4.1.3.4" evidence="3"/>
<dbReference type="InterPro" id="IPR013785">
    <property type="entry name" value="Aldolase_TIM"/>
</dbReference>
<evidence type="ECO:0000256" key="4">
    <source>
        <dbReference type="ARBA" id="ARBA00022723"/>
    </source>
</evidence>
<dbReference type="PROSITE" id="PS50991">
    <property type="entry name" value="PYR_CT"/>
    <property type="match status" value="1"/>
</dbReference>
<evidence type="ECO:0000259" key="7">
    <source>
        <dbReference type="PROSITE" id="PS50991"/>
    </source>
</evidence>
<evidence type="ECO:0000256" key="6">
    <source>
        <dbReference type="ARBA" id="ARBA00049877"/>
    </source>
</evidence>
<dbReference type="InterPro" id="IPR043594">
    <property type="entry name" value="HMGL"/>
</dbReference>
<protein>
    <recommendedName>
        <fullName evidence="3">hydroxymethylglutaryl-CoA lyase</fullName>
        <ecNumber evidence="3">4.1.3.4</ecNumber>
    </recommendedName>
</protein>
<evidence type="ECO:0000313" key="8">
    <source>
        <dbReference type="EMBL" id="TPX57615.1"/>
    </source>
</evidence>
<dbReference type="GO" id="GO:0046951">
    <property type="term" value="P:ketone body biosynthetic process"/>
    <property type="evidence" value="ECO:0007669"/>
    <property type="project" value="TreeGrafter"/>
</dbReference>
<dbReference type="FunFam" id="3.20.20.70:FF:000038">
    <property type="entry name" value="Hydroxymethylglutaryl-CoA lyase, mitochondrial"/>
    <property type="match status" value="1"/>
</dbReference>
<organism evidence="8 9">
    <name type="scientific">Powellomyces hirtus</name>
    <dbReference type="NCBI Taxonomy" id="109895"/>
    <lineage>
        <taxon>Eukaryota</taxon>
        <taxon>Fungi</taxon>
        <taxon>Fungi incertae sedis</taxon>
        <taxon>Chytridiomycota</taxon>
        <taxon>Chytridiomycota incertae sedis</taxon>
        <taxon>Chytridiomycetes</taxon>
        <taxon>Spizellomycetales</taxon>
        <taxon>Powellomycetaceae</taxon>
        <taxon>Powellomyces</taxon>
    </lineage>
</organism>
<dbReference type="UniPathway" id="UPA00896">
    <property type="reaction ID" value="UER00863"/>
</dbReference>
<evidence type="ECO:0000256" key="5">
    <source>
        <dbReference type="ARBA" id="ARBA00023239"/>
    </source>
</evidence>
<dbReference type="InterPro" id="IPR000891">
    <property type="entry name" value="PYR_CT"/>
</dbReference>
<comment type="caution">
    <text evidence="8">The sequence shown here is derived from an EMBL/GenBank/DDBJ whole genome shotgun (WGS) entry which is preliminary data.</text>
</comment>
<dbReference type="GO" id="GO:0046872">
    <property type="term" value="F:metal ion binding"/>
    <property type="evidence" value="ECO:0007669"/>
    <property type="project" value="UniProtKB-KW"/>
</dbReference>
<dbReference type="PANTHER" id="PTHR42738:SF7">
    <property type="entry name" value="HYDROXYMETHYLGLUTARYL-COA LYASE"/>
    <property type="match status" value="1"/>
</dbReference>
<dbReference type="STRING" id="109895.A0A507E2S3"/>
<dbReference type="GO" id="GO:0006552">
    <property type="term" value="P:L-leucine catabolic process"/>
    <property type="evidence" value="ECO:0007669"/>
    <property type="project" value="TreeGrafter"/>
</dbReference>
<dbReference type="Pfam" id="PF00682">
    <property type="entry name" value="HMGL-like"/>
    <property type="match status" value="1"/>
</dbReference>
<comment type="catalytic activity">
    <reaction evidence="6">
        <text>(3S)-3-hydroxy-3-methylglutaryl-CoA = acetoacetate + acetyl-CoA</text>
        <dbReference type="Rhea" id="RHEA:24404"/>
        <dbReference type="ChEBI" id="CHEBI:13705"/>
        <dbReference type="ChEBI" id="CHEBI:43074"/>
        <dbReference type="ChEBI" id="CHEBI:57288"/>
        <dbReference type="EC" id="4.1.3.4"/>
    </reaction>
</comment>
<reference evidence="8 9" key="1">
    <citation type="journal article" date="2019" name="Sci. Rep.">
        <title>Comparative genomics of chytrid fungi reveal insights into the obligate biotrophic and pathogenic lifestyle of Synchytrium endobioticum.</title>
        <authorList>
            <person name="van de Vossenberg B.T.L.H."/>
            <person name="Warris S."/>
            <person name="Nguyen H.D.T."/>
            <person name="van Gent-Pelzer M.P.E."/>
            <person name="Joly D.L."/>
            <person name="van de Geest H.C."/>
            <person name="Bonants P.J.M."/>
            <person name="Smith D.S."/>
            <person name="Levesque C.A."/>
            <person name="van der Lee T.A.J."/>
        </authorList>
    </citation>
    <scope>NUCLEOTIDE SEQUENCE [LARGE SCALE GENOMIC DNA]</scope>
    <source>
        <strain evidence="8 9">CBS 809.83</strain>
    </source>
</reference>
<evidence type="ECO:0000256" key="3">
    <source>
        <dbReference type="ARBA" id="ARBA00012910"/>
    </source>
</evidence>
<dbReference type="InterPro" id="IPR000138">
    <property type="entry name" value="HMG_CoA_lyase_AS"/>
</dbReference>
<accession>A0A507E2S3</accession>
<sequence>MFSLCRQSSAVKSLVRFPLGATRTLATASSSSNYVKIVEVGPRDGLQNEKTILPAEVKIELINRLSATGLPVVEATSFVSPIWVPQMADASKVFKGIRRKEGVSYPVLTPNLKGLEGALACGVEEVAIFGAASESFSQKNINCSIDESLKRFEAVCQKARDENVRVRGYVSVVLGCPYEGDVSPQKVADVSKKLFDMGCYEISLGDTIGIGNPKKMADMLERVKDVVPVDKLAVHCHDTYGQAVANILMAVQHGVRVVDSSVAGLGGCPYARGATGNVATEDVLYLLKGLGMETGVSLPEVIAVGNWISKKLNRANASRVANAMTRTPAKL</sequence>
<comment type="similarity">
    <text evidence="2">Belongs to the HMG-CoA lyase family.</text>
</comment>
<dbReference type="GO" id="GO:0004419">
    <property type="term" value="F:hydroxymethylglutaryl-CoA lyase activity"/>
    <property type="evidence" value="ECO:0007669"/>
    <property type="project" value="UniProtKB-EC"/>
</dbReference>
<keyword evidence="4" id="KW-0479">Metal-binding</keyword>
<dbReference type="EMBL" id="QEAQ01000050">
    <property type="protein sequence ID" value="TPX57615.1"/>
    <property type="molecule type" value="Genomic_DNA"/>
</dbReference>
<dbReference type="SUPFAM" id="SSF51569">
    <property type="entry name" value="Aldolase"/>
    <property type="match status" value="1"/>
</dbReference>
<keyword evidence="9" id="KW-1185">Reference proteome</keyword>
<evidence type="ECO:0000256" key="1">
    <source>
        <dbReference type="ARBA" id="ARBA00005143"/>
    </source>
</evidence>
<dbReference type="AlphaFoldDB" id="A0A507E2S3"/>
<dbReference type="PROSITE" id="PS01062">
    <property type="entry name" value="HMG_COA_LYASE"/>
    <property type="match status" value="1"/>
</dbReference>
<gene>
    <name evidence="8" type="ORF">PhCBS80983_g03750</name>
</gene>
<dbReference type="Proteomes" id="UP000318582">
    <property type="component" value="Unassembled WGS sequence"/>
</dbReference>
<name>A0A507E2S3_9FUNG</name>